<dbReference type="EC" id="4.3.2.9" evidence="1"/>
<dbReference type="PANTHER" id="PTHR12935">
    <property type="entry name" value="GAMMA-GLUTAMYLCYCLOTRANSFERASE"/>
    <property type="match status" value="1"/>
</dbReference>
<evidence type="ECO:0000256" key="1">
    <source>
        <dbReference type="ARBA" id="ARBA00012346"/>
    </source>
</evidence>
<protein>
    <recommendedName>
        <fullName evidence="1">gamma-glutamylcyclotransferase</fullName>
        <ecNumber evidence="1">4.3.2.9</ecNumber>
    </recommendedName>
</protein>
<keyword evidence="2" id="KW-0456">Lyase</keyword>
<dbReference type="InterPro" id="IPR013024">
    <property type="entry name" value="GGCT-like"/>
</dbReference>
<name>A0AAW2YHK8_9EUKA</name>
<dbReference type="EMBL" id="JAOPGA020000036">
    <property type="protein sequence ID" value="KAL0476425.1"/>
    <property type="molecule type" value="Genomic_DNA"/>
</dbReference>
<feature type="transmembrane region" description="Helical" evidence="5">
    <location>
        <begin position="185"/>
        <end position="204"/>
    </location>
</feature>
<organism evidence="6 7">
    <name type="scientific">Acrasis kona</name>
    <dbReference type="NCBI Taxonomy" id="1008807"/>
    <lineage>
        <taxon>Eukaryota</taxon>
        <taxon>Discoba</taxon>
        <taxon>Heterolobosea</taxon>
        <taxon>Tetramitia</taxon>
        <taxon>Eutetramitia</taxon>
        <taxon>Acrasidae</taxon>
        <taxon>Acrasis</taxon>
    </lineage>
</organism>
<keyword evidence="5" id="KW-0472">Membrane</keyword>
<dbReference type="Proteomes" id="UP001431209">
    <property type="component" value="Unassembled WGS sequence"/>
</dbReference>
<dbReference type="InterPro" id="IPR036568">
    <property type="entry name" value="GGCT-like_sf"/>
</dbReference>
<feature type="binding site" evidence="4">
    <location>
        <position position="146"/>
    </location>
    <ligand>
        <name>substrate</name>
    </ligand>
</feature>
<accession>A0AAW2YHK8</accession>
<evidence type="ECO:0000313" key="7">
    <source>
        <dbReference type="Proteomes" id="UP001431209"/>
    </source>
</evidence>
<feature type="binding site" evidence="4">
    <location>
        <begin position="15"/>
        <end position="20"/>
    </location>
    <ligand>
        <name>substrate</name>
    </ligand>
</feature>
<keyword evidence="5" id="KW-0812">Transmembrane</keyword>
<sequence length="214" mass="24898">MSKAFCQEHPGHMWYLAYGSNMNSNTFKVRRKIKPFEFHPCTVAGYTLNFQMVGYPYMEPSFASVHKITEQEKDTAVELHGVVYRITTEDYIRIRKTEGGGGNDNAGYDDIDVLVKTYDGKNIWARTLIGHQDWVSNNNALPSLRYLELLRQGAKEHGISEQYQKYLLSLEHYDFRSIRQKIGRIIFLAIFLPIFMPLLLTLFYTTKLNKILEL</sequence>
<evidence type="ECO:0000256" key="5">
    <source>
        <dbReference type="SAM" id="Phobius"/>
    </source>
</evidence>
<evidence type="ECO:0000256" key="3">
    <source>
        <dbReference type="PIRSR" id="PIRSR617939-1"/>
    </source>
</evidence>
<reference evidence="6 7" key="1">
    <citation type="submission" date="2024-03" db="EMBL/GenBank/DDBJ databases">
        <title>The Acrasis kona genome and developmental transcriptomes reveal deep origins of eukaryotic multicellular pathways.</title>
        <authorList>
            <person name="Sheikh S."/>
            <person name="Fu C.-J."/>
            <person name="Brown M.W."/>
            <person name="Baldauf S.L."/>
        </authorList>
    </citation>
    <scope>NUCLEOTIDE SEQUENCE [LARGE SCALE GENOMIC DNA]</scope>
    <source>
        <strain evidence="6 7">ATCC MYA-3509</strain>
    </source>
</reference>
<dbReference type="PANTHER" id="PTHR12935:SF0">
    <property type="entry name" value="GAMMA-GLUTAMYLCYCLOTRANSFERASE"/>
    <property type="match status" value="1"/>
</dbReference>
<dbReference type="Pfam" id="PF13772">
    <property type="entry name" value="AIG2_2"/>
    <property type="match status" value="1"/>
</dbReference>
<dbReference type="CDD" id="cd06661">
    <property type="entry name" value="GGCT_like"/>
    <property type="match status" value="1"/>
</dbReference>
<dbReference type="GO" id="GO:0003839">
    <property type="term" value="F:gamma-glutamylcyclotransferase activity"/>
    <property type="evidence" value="ECO:0007669"/>
    <property type="project" value="UniProtKB-EC"/>
</dbReference>
<evidence type="ECO:0000313" key="6">
    <source>
        <dbReference type="EMBL" id="KAL0476425.1"/>
    </source>
</evidence>
<gene>
    <name evidence="6" type="ORF">AKO1_006295</name>
</gene>
<keyword evidence="5" id="KW-1133">Transmembrane helix</keyword>
<evidence type="ECO:0000256" key="2">
    <source>
        <dbReference type="ARBA" id="ARBA00023239"/>
    </source>
</evidence>
<dbReference type="SUPFAM" id="SSF110857">
    <property type="entry name" value="Gamma-glutamyl cyclotransferase-like"/>
    <property type="match status" value="1"/>
</dbReference>
<keyword evidence="7" id="KW-1185">Reference proteome</keyword>
<dbReference type="AlphaFoldDB" id="A0AAW2YHK8"/>
<feature type="active site" description="Proton acceptor" evidence="3">
    <location>
        <position position="98"/>
    </location>
</feature>
<dbReference type="InterPro" id="IPR017939">
    <property type="entry name" value="G-Glutamylcylcotransferase"/>
</dbReference>
<dbReference type="Gene3D" id="3.10.490.10">
    <property type="entry name" value="Gamma-glutamyl cyclotransferase-like"/>
    <property type="match status" value="1"/>
</dbReference>
<proteinExistence type="predicted"/>
<evidence type="ECO:0000256" key="4">
    <source>
        <dbReference type="PIRSR" id="PIRSR617939-2"/>
    </source>
</evidence>
<comment type="caution">
    <text evidence="6">The sequence shown here is derived from an EMBL/GenBank/DDBJ whole genome shotgun (WGS) entry which is preliminary data.</text>
</comment>